<proteinExistence type="predicted"/>
<name>A0A1G8LAQ4_9RHOO</name>
<evidence type="ECO:0000313" key="1">
    <source>
        <dbReference type="EMBL" id="SDI52683.1"/>
    </source>
</evidence>
<dbReference type="RefSeq" id="WP_091939715.1">
    <property type="nucleotide sequence ID" value="NZ_FNCY01000021.1"/>
</dbReference>
<evidence type="ECO:0000313" key="2">
    <source>
        <dbReference type="Proteomes" id="UP000198607"/>
    </source>
</evidence>
<protein>
    <submittedName>
        <fullName evidence="1">Uncharacterized protein</fullName>
    </submittedName>
</protein>
<dbReference type="Proteomes" id="UP000198607">
    <property type="component" value="Unassembled WGS sequence"/>
</dbReference>
<dbReference type="STRING" id="83767.SAMN05660652_03587"/>
<dbReference type="EMBL" id="FNCY01000021">
    <property type="protein sequence ID" value="SDI52683.1"/>
    <property type="molecule type" value="Genomic_DNA"/>
</dbReference>
<keyword evidence="2" id="KW-1185">Reference proteome</keyword>
<gene>
    <name evidence="1" type="ORF">SAMN05660652_03587</name>
</gene>
<dbReference type="AlphaFoldDB" id="A0A1G8LAQ4"/>
<reference evidence="1 2" key="1">
    <citation type="submission" date="2016-10" db="EMBL/GenBank/DDBJ databases">
        <authorList>
            <person name="de Groot N.N."/>
        </authorList>
    </citation>
    <scope>NUCLEOTIDE SEQUENCE [LARGE SCALE GENOMIC DNA]</scope>
    <source>
        <strain evidence="1 2">DSM 5885</strain>
    </source>
</reference>
<organism evidence="1 2">
    <name type="scientific">Propionivibrio dicarboxylicus</name>
    <dbReference type="NCBI Taxonomy" id="83767"/>
    <lineage>
        <taxon>Bacteria</taxon>
        <taxon>Pseudomonadati</taxon>
        <taxon>Pseudomonadota</taxon>
        <taxon>Betaproteobacteria</taxon>
        <taxon>Rhodocyclales</taxon>
        <taxon>Rhodocyclaceae</taxon>
        <taxon>Propionivibrio</taxon>
    </lineage>
</organism>
<dbReference type="OrthoDB" id="8543939at2"/>
<sequence length="138" mass="15322">MRLPSVIEDIVRLIGHGKAMQLVAEFGGQDLRIPKTDQSDTWAAIEEVIGAEAMKILAAEYGGTEPVYIAMCFKAMKADRNRRMITRYDSLIKEGHTGRGAVSVIVREFRPISYRQVETIINAPTPGPSAMIEQAQLF</sequence>
<accession>A0A1G8LAQ4</accession>